<feature type="compositionally biased region" description="Polar residues" evidence="3">
    <location>
        <begin position="382"/>
        <end position="411"/>
    </location>
</feature>
<evidence type="ECO:0000313" key="5">
    <source>
        <dbReference type="EMBL" id="KAK1698392.1"/>
    </source>
</evidence>
<dbReference type="SUPFAM" id="SSF56112">
    <property type="entry name" value="Protein kinase-like (PK-like)"/>
    <property type="match status" value="1"/>
</dbReference>
<dbReference type="AlphaFoldDB" id="A0AAD8U480"/>
<dbReference type="PROSITE" id="PS50011">
    <property type="entry name" value="PROTEIN_KINASE_DOM"/>
    <property type="match status" value="1"/>
</dbReference>
<evidence type="ECO:0000256" key="1">
    <source>
        <dbReference type="ARBA" id="ARBA00022741"/>
    </source>
</evidence>
<gene>
    <name evidence="5" type="ORF">QYE76_015089</name>
</gene>
<reference evidence="5" key="1">
    <citation type="submission" date="2023-07" db="EMBL/GenBank/DDBJ databases">
        <title>A chromosome-level genome assembly of Lolium multiflorum.</title>
        <authorList>
            <person name="Chen Y."/>
            <person name="Copetti D."/>
            <person name="Kolliker R."/>
            <person name="Studer B."/>
        </authorList>
    </citation>
    <scope>NUCLEOTIDE SEQUENCE</scope>
    <source>
        <strain evidence="5">02402/16</strain>
        <tissue evidence="5">Leaf</tissue>
    </source>
</reference>
<dbReference type="InterPro" id="IPR008266">
    <property type="entry name" value="Tyr_kinase_AS"/>
</dbReference>
<dbReference type="Proteomes" id="UP001231189">
    <property type="component" value="Unassembled WGS sequence"/>
</dbReference>
<dbReference type="PANTHER" id="PTHR47989:SF14">
    <property type="entry name" value="INACTIVE PROTEIN KINASE SELMODRAFT_444075"/>
    <property type="match status" value="1"/>
</dbReference>
<feature type="region of interest" description="Disordered" evidence="3">
    <location>
        <begin position="1"/>
        <end position="22"/>
    </location>
</feature>
<dbReference type="FunFam" id="1.10.510.10:FF:000298">
    <property type="entry name" value="Adenine nucleotide alpha hydrolase-like domain kinase"/>
    <property type="match status" value="1"/>
</dbReference>
<proteinExistence type="predicted"/>
<evidence type="ECO:0000256" key="3">
    <source>
        <dbReference type="SAM" id="MobiDB-lite"/>
    </source>
</evidence>
<keyword evidence="2" id="KW-0067">ATP-binding</keyword>
<dbReference type="PROSITE" id="PS00109">
    <property type="entry name" value="PROTEIN_KINASE_TYR"/>
    <property type="match status" value="1"/>
</dbReference>
<dbReference type="CDD" id="cd14066">
    <property type="entry name" value="STKc_IRAK"/>
    <property type="match status" value="1"/>
</dbReference>
<dbReference type="InterPro" id="IPR001245">
    <property type="entry name" value="Ser-Thr/Tyr_kinase_cat_dom"/>
</dbReference>
<organism evidence="5 6">
    <name type="scientific">Lolium multiflorum</name>
    <name type="common">Italian ryegrass</name>
    <name type="synonym">Lolium perenne subsp. multiflorum</name>
    <dbReference type="NCBI Taxonomy" id="4521"/>
    <lineage>
        <taxon>Eukaryota</taxon>
        <taxon>Viridiplantae</taxon>
        <taxon>Streptophyta</taxon>
        <taxon>Embryophyta</taxon>
        <taxon>Tracheophyta</taxon>
        <taxon>Spermatophyta</taxon>
        <taxon>Magnoliopsida</taxon>
        <taxon>Liliopsida</taxon>
        <taxon>Poales</taxon>
        <taxon>Poaceae</taxon>
        <taxon>BOP clade</taxon>
        <taxon>Pooideae</taxon>
        <taxon>Poodae</taxon>
        <taxon>Poeae</taxon>
        <taxon>Poeae Chloroplast Group 2 (Poeae type)</taxon>
        <taxon>Loliodinae</taxon>
        <taxon>Loliinae</taxon>
        <taxon>Lolium</taxon>
    </lineage>
</organism>
<sequence>MAARGGAGEPPRPHPQPQSRGATVVVAARAAPREIPRAAAAWALAHVARHGDTVLLLVLMPPPPPATSGRRPWGFPFFAGGCATGHGAAPVQRSDVSELCTQMMLRLRDLYDPTKVDVKVRVVHTSPSGGVVAAESKQAQASWVVLDRDLKLEERHCMQDLQCNIVVMRRSRPKVVRLNLAEKQPEEPAPVPPPQPEPSASDGGEVAGGVEEEETVSIRGPEVTPSCSTESVTPCDSTDVGVSSVSSSDPGASPFCGSETDASLKKELTEDMGAASVSSSDHGTYPFCASEATSSLKKEASEGVGTCSAVSSEPGTSPFCDSEADVSLKKEAAEDTGTCSLTSSDHVTSTFCNSETGISLRKEGTDDTGTSSVPSSDPASSQFCDSETNTSLTNEVTDNTGTSSVASSRPVTSPLCVSETDSPLKTVAGNDNIQHLHVNISDSETETSTPHAAASLLQPWMADILQRPVSSKVLTPNRPRARRTPTADALLEKISKLDLLTEISAVRSRSDLNFRGNVRDVVSLSRSAPPGPPPLCSVCQHKTPVFGKPPRWFSYGELEYATGGFSRANFLAEGGFGSVHRGVLPDGQAIAVKQYKLASSQGDVEFCSEVEVLSCAQHRNVVMLIGFCVEDKRRLLVYEYICNRSLDTHLYGRNRETLGWAARQKIAVGAARGLRYLHEECRVGCIIHRDMRPNNILVTHDFEPLVGDFGLARWQPDGDMGVETRVIGTFGYLAPEYAQSGQITEKADVYSFGVVLVELVTGRKAVDINRPKGQQFLTEWARPLLEDHALDDLIDPRLEDRFCENEVYCMLHAANLCIRRDPHSRPRMSHVLRILEGDMVESGCISAPSSVAGSMSRRMMSDRQHYQEQSSPVQPKDVSEVNRSYETLRSAWDSDRQELSDRFWYPSAADCSRPR</sequence>
<feature type="region of interest" description="Disordered" evidence="3">
    <location>
        <begin position="849"/>
        <end position="882"/>
    </location>
</feature>
<evidence type="ECO:0000256" key="2">
    <source>
        <dbReference type="ARBA" id="ARBA00022840"/>
    </source>
</evidence>
<evidence type="ECO:0000313" key="6">
    <source>
        <dbReference type="Proteomes" id="UP001231189"/>
    </source>
</evidence>
<dbReference type="InterPro" id="IPR000719">
    <property type="entry name" value="Prot_kinase_dom"/>
</dbReference>
<comment type="caution">
    <text evidence="5">The sequence shown here is derived from an EMBL/GenBank/DDBJ whole genome shotgun (WGS) entry which is preliminary data.</text>
</comment>
<feature type="compositionally biased region" description="Polar residues" evidence="3">
    <location>
        <begin position="225"/>
        <end position="235"/>
    </location>
</feature>
<feature type="compositionally biased region" description="Low complexity" evidence="3">
    <location>
        <begin position="371"/>
        <end position="381"/>
    </location>
</feature>
<keyword evidence="1" id="KW-0547">Nucleotide-binding</keyword>
<evidence type="ECO:0000259" key="4">
    <source>
        <dbReference type="PROSITE" id="PS50011"/>
    </source>
</evidence>
<dbReference type="Gene3D" id="3.30.200.20">
    <property type="entry name" value="Phosphorylase Kinase, domain 1"/>
    <property type="match status" value="1"/>
</dbReference>
<dbReference type="GO" id="GO:0005524">
    <property type="term" value="F:ATP binding"/>
    <property type="evidence" value="ECO:0007669"/>
    <property type="project" value="UniProtKB-KW"/>
</dbReference>
<dbReference type="Pfam" id="PF07714">
    <property type="entry name" value="PK_Tyr_Ser-Thr"/>
    <property type="match status" value="1"/>
</dbReference>
<accession>A0AAD8U480</accession>
<feature type="region of interest" description="Disordered" evidence="3">
    <location>
        <begin position="358"/>
        <end position="417"/>
    </location>
</feature>
<feature type="domain" description="Protein kinase" evidence="4">
    <location>
        <begin position="565"/>
        <end position="840"/>
    </location>
</feature>
<dbReference type="FunFam" id="3.30.200.20:FF:000162">
    <property type="entry name" value="Adenine nucleotide alpha hydrolase-like domain kinase"/>
    <property type="match status" value="1"/>
</dbReference>
<protein>
    <recommendedName>
        <fullName evidence="4">Protein kinase domain-containing protein</fullName>
    </recommendedName>
</protein>
<feature type="compositionally biased region" description="Pro residues" evidence="3">
    <location>
        <begin position="187"/>
        <end position="197"/>
    </location>
</feature>
<dbReference type="GO" id="GO:0004672">
    <property type="term" value="F:protein kinase activity"/>
    <property type="evidence" value="ECO:0007669"/>
    <property type="project" value="InterPro"/>
</dbReference>
<feature type="compositionally biased region" description="Low complexity" evidence="3">
    <location>
        <begin position="236"/>
        <end position="249"/>
    </location>
</feature>
<dbReference type="Gene3D" id="1.10.510.10">
    <property type="entry name" value="Transferase(Phosphotransferase) domain 1"/>
    <property type="match status" value="1"/>
</dbReference>
<dbReference type="EMBL" id="JAUUTY010000001">
    <property type="protein sequence ID" value="KAK1698392.1"/>
    <property type="molecule type" value="Genomic_DNA"/>
</dbReference>
<name>A0AAD8U480_LOLMU</name>
<feature type="region of interest" description="Disordered" evidence="3">
    <location>
        <begin position="181"/>
        <end position="259"/>
    </location>
</feature>
<dbReference type="PANTHER" id="PTHR47989">
    <property type="entry name" value="OS01G0750732 PROTEIN"/>
    <property type="match status" value="1"/>
</dbReference>
<dbReference type="InterPro" id="IPR011009">
    <property type="entry name" value="Kinase-like_dom_sf"/>
</dbReference>
<keyword evidence="6" id="KW-1185">Reference proteome</keyword>